<name>A0A5J4T4T6_9EUKA</name>
<comment type="caution">
    <text evidence="1">The sequence shown here is derived from an EMBL/GenBank/DDBJ whole genome shotgun (WGS) entry which is preliminary data.</text>
</comment>
<evidence type="ECO:0008006" key="3">
    <source>
        <dbReference type="Google" id="ProtNLM"/>
    </source>
</evidence>
<sequence length="184" mass="19792">MGEWNGGFIRCDGGKSVILKENIIAGGGSIIHNTDGILDIQSDEFIGDGINVPIDPFIFTTKGSINIYNSLFKKGSFKGDKNGCIVCCGTVTSYTVDECEFIEIKFNVGSAAVLISTPSCTQMIIKGTSNQITKFSGLNMTNQLAGHFIKTISQKINITYTDFIDSTFTGSGNSIMIDEQQASE</sequence>
<dbReference type="Proteomes" id="UP000324800">
    <property type="component" value="Unassembled WGS sequence"/>
</dbReference>
<proteinExistence type="predicted"/>
<gene>
    <name evidence="1" type="ORF">EZS28_051057</name>
</gene>
<accession>A0A5J4T4T6</accession>
<protein>
    <recommendedName>
        <fullName evidence="3">Right handed beta helix domain-containing protein</fullName>
    </recommendedName>
</protein>
<reference evidence="1 2" key="1">
    <citation type="submission" date="2019-03" db="EMBL/GenBank/DDBJ databases">
        <title>Single cell metagenomics reveals metabolic interactions within the superorganism composed of flagellate Streblomastix strix and complex community of Bacteroidetes bacteria on its surface.</title>
        <authorList>
            <person name="Treitli S.C."/>
            <person name="Kolisko M."/>
            <person name="Husnik F."/>
            <person name="Keeling P."/>
            <person name="Hampl V."/>
        </authorList>
    </citation>
    <scope>NUCLEOTIDE SEQUENCE [LARGE SCALE GENOMIC DNA]</scope>
    <source>
        <strain evidence="1">ST1C</strain>
    </source>
</reference>
<dbReference type="EMBL" id="SNRW01038158">
    <property type="protein sequence ID" value="KAA6353416.1"/>
    <property type="molecule type" value="Genomic_DNA"/>
</dbReference>
<evidence type="ECO:0000313" key="2">
    <source>
        <dbReference type="Proteomes" id="UP000324800"/>
    </source>
</evidence>
<dbReference type="AlphaFoldDB" id="A0A5J4T4T6"/>
<organism evidence="1 2">
    <name type="scientific">Streblomastix strix</name>
    <dbReference type="NCBI Taxonomy" id="222440"/>
    <lineage>
        <taxon>Eukaryota</taxon>
        <taxon>Metamonada</taxon>
        <taxon>Preaxostyla</taxon>
        <taxon>Oxymonadida</taxon>
        <taxon>Streblomastigidae</taxon>
        <taxon>Streblomastix</taxon>
    </lineage>
</organism>
<feature type="non-terminal residue" evidence="1">
    <location>
        <position position="184"/>
    </location>
</feature>
<evidence type="ECO:0000313" key="1">
    <source>
        <dbReference type="EMBL" id="KAA6353416.1"/>
    </source>
</evidence>